<keyword evidence="2" id="KW-1185">Reference proteome</keyword>
<gene>
    <name evidence="1" type="ORF">N3K66_007274</name>
</gene>
<protein>
    <submittedName>
        <fullName evidence="1">Uncharacterized protein</fullName>
    </submittedName>
</protein>
<evidence type="ECO:0000313" key="2">
    <source>
        <dbReference type="Proteomes" id="UP001163324"/>
    </source>
</evidence>
<proteinExistence type="predicted"/>
<sequence>MSQWKIFDESANLIAPGIDETTHTSLISHNPDDSGFHVHKSRSDKCNYRTRLLDGLPPHMNDTINETRVMTLSPVVPVS</sequence>
<reference evidence="1" key="1">
    <citation type="submission" date="2022-10" db="EMBL/GenBank/DDBJ databases">
        <title>Complete Genome of Trichothecium roseum strain YXFP-22015, a Plant Pathogen Isolated from Citrus.</title>
        <authorList>
            <person name="Wang Y."/>
            <person name="Zhu L."/>
        </authorList>
    </citation>
    <scope>NUCLEOTIDE SEQUENCE</scope>
    <source>
        <strain evidence="1">YXFP-22015</strain>
    </source>
</reference>
<comment type="caution">
    <text evidence="1">The sequence shown here is derived from an EMBL/GenBank/DDBJ whole genome shotgun (WGS) entry which is preliminary data.</text>
</comment>
<accession>A0ACC0UTK9</accession>
<dbReference type="EMBL" id="CM047946">
    <property type="protein sequence ID" value="KAI9897418.1"/>
    <property type="molecule type" value="Genomic_DNA"/>
</dbReference>
<name>A0ACC0UTK9_9HYPO</name>
<evidence type="ECO:0000313" key="1">
    <source>
        <dbReference type="EMBL" id="KAI9897418.1"/>
    </source>
</evidence>
<dbReference type="Proteomes" id="UP001163324">
    <property type="component" value="Chromosome 7"/>
</dbReference>
<organism evidence="1 2">
    <name type="scientific">Trichothecium roseum</name>
    <dbReference type="NCBI Taxonomy" id="47278"/>
    <lineage>
        <taxon>Eukaryota</taxon>
        <taxon>Fungi</taxon>
        <taxon>Dikarya</taxon>
        <taxon>Ascomycota</taxon>
        <taxon>Pezizomycotina</taxon>
        <taxon>Sordariomycetes</taxon>
        <taxon>Hypocreomycetidae</taxon>
        <taxon>Hypocreales</taxon>
        <taxon>Hypocreales incertae sedis</taxon>
        <taxon>Trichothecium</taxon>
    </lineage>
</organism>